<dbReference type="RefSeq" id="XP_018443243.1">
    <property type="nucleotide sequence ID" value="XM_018587741.1"/>
</dbReference>
<protein>
    <submittedName>
        <fullName evidence="3">Uncharacterized protein LOC108815081</fullName>
    </submittedName>
</protein>
<dbReference type="Proteomes" id="UP000504610">
    <property type="component" value="Chromosome 7"/>
</dbReference>
<dbReference type="OrthoDB" id="1938625at2759"/>
<dbReference type="Pfam" id="PF13966">
    <property type="entry name" value="zf-RVT"/>
    <property type="match status" value="1"/>
</dbReference>
<reference evidence="2" key="1">
    <citation type="journal article" date="2019" name="Database">
        <title>The radish genome database (RadishGD): an integrated information resource for radish genomics.</title>
        <authorList>
            <person name="Yu H.J."/>
            <person name="Baek S."/>
            <person name="Lee Y.J."/>
            <person name="Cho A."/>
            <person name="Mun J.H."/>
        </authorList>
    </citation>
    <scope>NUCLEOTIDE SEQUENCE [LARGE SCALE GENOMIC DNA]</scope>
    <source>
        <strain evidence="2">cv. WK10039</strain>
    </source>
</reference>
<sequence length="296" mass="35022">MWRKLLKLRDEAYGFFRMEVKDGKSTHFWFDDWLGKRRLIEITGAVGTTYLGLPRRATVNEAVNQNGWAIKGQRSRHHHELYETVVAQPVPAPQLGRDVVLWKHGDDDYRESFSSAKTWDQIRLKKETVGWSKVVWFAQEVPRFSFITWLAVKNRLSTGDRMRIWGMTQCCTLCEEINETKDHLFFACPYSFTVWHSMATRIPESHTDPDWQLTLEHLPEMRAGAMDTILLKMLFQATIYHIWRERNARKHHTGWISTDVTRTLIDKSMRNRISSLKNKARHKYTGLLQKWFLHTM</sequence>
<name>A0A6J0K6P5_RAPSA</name>
<organism evidence="2 3">
    <name type="scientific">Raphanus sativus</name>
    <name type="common">Radish</name>
    <name type="synonym">Raphanus raphanistrum var. sativus</name>
    <dbReference type="NCBI Taxonomy" id="3726"/>
    <lineage>
        <taxon>Eukaryota</taxon>
        <taxon>Viridiplantae</taxon>
        <taxon>Streptophyta</taxon>
        <taxon>Embryophyta</taxon>
        <taxon>Tracheophyta</taxon>
        <taxon>Spermatophyta</taxon>
        <taxon>Magnoliopsida</taxon>
        <taxon>eudicotyledons</taxon>
        <taxon>Gunneridae</taxon>
        <taxon>Pentapetalae</taxon>
        <taxon>rosids</taxon>
        <taxon>malvids</taxon>
        <taxon>Brassicales</taxon>
        <taxon>Brassicaceae</taxon>
        <taxon>Brassiceae</taxon>
        <taxon>Raphanus</taxon>
    </lineage>
</organism>
<dbReference type="PANTHER" id="PTHR33116:SF84">
    <property type="entry name" value="RNA-DIRECTED DNA POLYMERASE"/>
    <property type="match status" value="1"/>
</dbReference>
<proteinExistence type="predicted"/>
<feature type="domain" description="Reverse transcriptase zinc-binding" evidence="1">
    <location>
        <begin position="113"/>
        <end position="195"/>
    </location>
</feature>
<dbReference type="GeneID" id="108815081"/>
<evidence type="ECO:0000259" key="1">
    <source>
        <dbReference type="Pfam" id="PF13966"/>
    </source>
</evidence>
<evidence type="ECO:0000313" key="2">
    <source>
        <dbReference type="Proteomes" id="UP000504610"/>
    </source>
</evidence>
<dbReference type="PANTHER" id="PTHR33116">
    <property type="entry name" value="REVERSE TRANSCRIPTASE ZINC-BINDING DOMAIN-CONTAINING PROTEIN-RELATED-RELATED"/>
    <property type="match status" value="1"/>
</dbReference>
<evidence type="ECO:0000313" key="3">
    <source>
        <dbReference type="RefSeq" id="XP_018443243.1"/>
    </source>
</evidence>
<dbReference type="AlphaFoldDB" id="A0A6J0K6P5"/>
<keyword evidence="2" id="KW-1185">Reference proteome</keyword>
<dbReference type="InterPro" id="IPR026960">
    <property type="entry name" value="RVT-Znf"/>
</dbReference>
<dbReference type="KEGG" id="rsz:108815081"/>
<accession>A0A6J0K6P5</accession>
<reference evidence="3" key="2">
    <citation type="submission" date="2025-08" db="UniProtKB">
        <authorList>
            <consortium name="RefSeq"/>
        </authorList>
    </citation>
    <scope>IDENTIFICATION</scope>
    <source>
        <tissue evidence="3">Leaf</tissue>
    </source>
</reference>
<gene>
    <name evidence="3" type="primary">LOC108815081</name>
</gene>